<evidence type="ECO:0000313" key="2">
    <source>
        <dbReference type="EMBL" id="PWN35353.1"/>
    </source>
</evidence>
<feature type="signal peptide" evidence="1">
    <location>
        <begin position="1"/>
        <end position="22"/>
    </location>
</feature>
<dbReference type="AlphaFoldDB" id="A0A316VGA1"/>
<name>A0A316VGA1_9BASI</name>
<feature type="chain" id="PRO_5016385381" description="DUF1771-domain-containing protein" evidence="1">
    <location>
        <begin position="23"/>
        <end position="189"/>
    </location>
</feature>
<dbReference type="RefSeq" id="XP_025355655.1">
    <property type="nucleotide sequence ID" value="XM_025497707.1"/>
</dbReference>
<accession>A0A316VGA1</accession>
<keyword evidence="1" id="KW-0732">Signal</keyword>
<organism evidence="2 3">
    <name type="scientific">Meira miltonrushii</name>
    <dbReference type="NCBI Taxonomy" id="1280837"/>
    <lineage>
        <taxon>Eukaryota</taxon>
        <taxon>Fungi</taxon>
        <taxon>Dikarya</taxon>
        <taxon>Basidiomycota</taxon>
        <taxon>Ustilaginomycotina</taxon>
        <taxon>Exobasidiomycetes</taxon>
        <taxon>Exobasidiales</taxon>
        <taxon>Brachybasidiaceae</taxon>
        <taxon>Meira</taxon>
    </lineage>
</organism>
<dbReference type="GeneID" id="37019488"/>
<dbReference type="Proteomes" id="UP000245771">
    <property type="component" value="Unassembled WGS sequence"/>
</dbReference>
<proteinExistence type="predicted"/>
<keyword evidence="3" id="KW-1185">Reference proteome</keyword>
<evidence type="ECO:0000256" key="1">
    <source>
        <dbReference type="SAM" id="SignalP"/>
    </source>
</evidence>
<gene>
    <name evidence="2" type="ORF">FA14DRAFT_154768</name>
</gene>
<dbReference type="EMBL" id="KZ819603">
    <property type="protein sequence ID" value="PWN35353.1"/>
    <property type="molecule type" value="Genomic_DNA"/>
</dbReference>
<evidence type="ECO:0000313" key="3">
    <source>
        <dbReference type="Proteomes" id="UP000245771"/>
    </source>
</evidence>
<protein>
    <recommendedName>
        <fullName evidence="4">DUF1771-domain-containing protein</fullName>
    </recommendedName>
</protein>
<sequence>MKNFNFLFIHVLLLLHPYLCFSASSSKASQKGKAKAEGRHDSSQALERAMKEKAKAERKTNLYYSNVDDALAKGVSMGHPGYDAWVHLAGEHKKIEANAKAHQLASKFILKNRTPHQEIFQDRAEKLDHSAGQIEKQMDLAKANNNYDLALHNTRLHEHHERVKEHDDTMAGLDETIRELSHSKSRKRT</sequence>
<dbReference type="InParanoid" id="A0A316VGA1"/>
<reference evidence="2 3" key="1">
    <citation type="journal article" date="2018" name="Mol. Biol. Evol.">
        <title>Broad Genomic Sampling Reveals a Smut Pathogenic Ancestry of the Fungal Clade Ustilaginomycotina.</title>
        <authorList>
            <person name="Kijpornyongpan T."/>
            <person name="Mondo S.J."/>
            <person name="Barry K."/>
            <person name="Sandor L."/>
            <person name="Lee J."/>
            <person name="Lipzen A."/>
            <person name="Pangilinan J."/>
            <person name="LaButti K."/>
            <person name="Hainaut M."/>
            <person name="Henrissat B."/>
            <person name="Grigoriev I.V."/>
            <person name="Spatafora J.W."/>
            <person name="Aime M.C."/>
        </authorList>
    </citation>
    <scope>NUCLEOTIDE SEQUENCE [LARGE SCALE GENOMIC DNA]</scope>
    <source>
        <strain evidence="2 3">MCA 3882</strain>
    </source>
</reference>
<evidence type="ECO:0008006" key="4">
    <source>
        <dbReference type="Google" id="ProtNLM"/>
    </source>
</evidence>